<evidence type="ECO:0000313" key="1">
    <source>
        <dbReference type="EMBL" id="NMX24709.1"/>
    </source>
</evidence>
<proteinExistence type="predicted"/>
<organism evidence="1">
    <name type="scientific">Streptococcus sanguinis</name>
    <dbReference type="NCBI Taxonomy" id="1305"/>
    <lineage>
        <taxon>Bacteria</taxon>
        <taxon>Bacillati</taxon>
        <taxon>Bacillota</taxon>
        <taxon>Bacilli</taxon>
        <taxon>Lactobacillales</taxon>
        <taxon>Streptococcaceae</taxon>
        <taxon>Streptococcus</taxon>
    </lineage>
</organism>
<name>A0A7Y0VBA9_STRSA</name>
<dbReference type="EMBL" id="JABBCN010000002">
    <property type="protein sequence ID" value="NMX24709.1"/>
    <property type="molecule type" value="Genomic_DNA"/>
</dbReference>
<reference evidence="1" key="1">
    <citation type="submission" date="2020-04" db="EMBL/GenBank/DDBJ databases">
        <authorList>
            <person name="Chakraborty B."/>
            <person name="Walker A.R."/>
            <person name="Burne R.A."/>
        </authorList>
    </citation>
    <scope>NUCLEOTIDE SEQUENCE [LARGE SCALE GENOMIC DNA]</scope>
    <source>
        <strain evidence="1">BCA8</strain>
    </source>
</reference>
<gene>
    <name evidence="1" type="ORF">HGP05_04510</name>
</gene>
<accession>A0A7Y0VBA9</accession>
<dbReference type="NCBIfam" id="TIGR01167">
    <property type="entry name" value="LPXTG_anchor"/>
    <property type="match status" value="1"/>
</dbReference>
<protein>
    <submittedName>
        <fullName evidence="1">LPXTG cell wall anchor domain-containing protein</fullName>
    </submittedName>
</protein>
<sequence length="19" mass="2150">MGLMLASLAGFINRKKRQD</sequence>
<comment type="caution">
    <text evidence="1">The sequence shown here is derived from an EMBL/GenBank/DDBJ whole genome shotgun (WGS) entry which is preliminary data.</text>
</comment>
<dbReference type="AlphaFoldDB" id="A0A7Y0VBA9"/>